<feature type="region of interest" description="Disordered" evidence="1">
    <location>
        <begin position="206"/>
        <end position="233"/>
    </location>
</feature>
<dbReference type="Proteomes" id="UP000241074">
    <property type="component" value="Chromosome"/>
</dbReference>
<reference evidence="2 3" key="2">
    <citation type="submission" date="2018-03" db="EMBL/GenBank/DDBJ databases">
        <authorList>
            <person name="Keele B.F."/>
        </authorList>
    </citation>
    <scope>NUCLEOTIDE SEQUENCE [LARGE SCALE GENOMIC DNA]</scope>
    <source>
        <strain evidence="2 3">D13</strain>
    </source>
</reference>
<dbReference type="KEGG" id="xba:C7S18_20025"/>
<evidence type="ECO:0000313" key="2">
    <source>
        <dbReference type="EMBL" id="AVP99316.1"/>
    </source>
</evidence>
<organism evidence="2 3">
    <name type="scientific">Ahniella affigens</name>
    <dbReference type="NCBI Taxonomy" id="2021234"/>
    <lineage>
        <taxon>Bacteria</taxon>
        <taxon>Pseudomonadati</taxon>
        <taxon>Pseudomonadota</taxon>
        <taxon>Gammaproteobacteria</taxon>
        <taxon>Lysobacterales</taxon>
        <taxon>Rhodanobacteraceae</taxon>
        <taxon>Ahniella</taxon>
    </lineage>
</organism>
<proteinExistence type="predicted"/>
<accession>A0A2P1PWV4</accession>
<dbReference type="EMBL" id="CP027860">
    <property type="protein sequence ID" value="AVP99316.1"/>
    <property type="molecule type" value="Genomic_DNA"/>
</dbReference>
<evidence type="ECO:0008006" key="4">
    <source>
        <dbReference type="Google" id="ProtNLM"/>
    </source>
</evidence>
<feature type="region of interest" description="Disordered" evidence="1">
    <location>
        <begin position="1"/>
        <end position="25"/>
    </location>
</feature>
<evidence type="ECO:0000313" key="3">
    <source>
        <dbReference type="Proteomes" id="UP000241074"/>
    </source>
</evidence>
<dbReference type="RefSeq" id="WP_106893234.1">
    <property type="nucleotide sequence ID" value="NZ_CP027860.1"/>
</dbReference>
<gene>
    <name evidence="2" type="ORF">C7S18_20025</name>
</gene>
<sequence length="233" mass="25878">MNATIEAPAPSAAPVTTPNPRAKRQRDFDPWAWRPAVSAPQLHCEISLKTVFAQKLLQQLFGRLQVALYGMSVTIPIMERDMGATGSKLADVFQRSHQHLTHVQHTTTERYRQWLQAAGAPPAISYQAQTRHFPVFCPNAKRALEHFSAADNMIQLLDQLWYANVLDATQHKRAVLETCAQVKNFSREMEGLWLRSKAAVLRAQATPKSPADAVTQADQQATTDPAIESSLAA</sequence>
<keyword evidence="3" id="KW-1185">Reference proteome</keyword>
<reference evidence="2 3" key="1">
    <citation type="submission" date="2018-03" db="EMBL/GenBank/DDBJ databases">
        <title>Ahniella affigens gen. nov., sp. nov., a gammaproteobacterium isolated from sandy soil near a stream.</title>
        <authorList>
            <person name="Ko Y."/>
            <person name="Kim J.-H."/>
        </authorList>
    </citation>
    <scope>NUCLEOTIDE SEQUENCE [LARGE SCALE GENOMIC DNA]</scope>
    <source>
        <strain evidence="2 3">D13</strain>
    </source>
</reference>
<protein>
    <recommendedName>
        <fullName evidence="4">DUF1845 domain-containing protein</fullName>
    </recommendedName>
</protein>
<name>A0A2P1PWV4_9GAMM</name>
<dbReference type="AlphaFoldDB" id="A0A2P1PWV4"/>
<feature type="compositionally biased region" description="Low complexity" evidence="1">
    <location>
        <begin position="210"/>
        <end position="226"/>
    </location>
</feature>
<evidence type="ECO:0000256" key="1">
    <source>
        <dbReference type="SAM" id="MobiDB-lite"/>
    </source>
</evidence>
<feature type="compositionally biased region" description="Low complexity" evidence="1">
    <location>
        <begin position="7"/>
        <end position="20"/>
    </location>
</feature>